<sequence>MVNPFENYIPPHEIIKNYLDFLLKKNSFESRDDSLNSKKIWNNIPEDTKSY</sequence>
<name>A0A0B7ILA8_9FLAO</name>
<gene>
    <name evidence="1" type="ORF">CCAND93_120065</name>
</gene>
<protein>
    <submittedName>
        <fullName evidence="1">Uncharacterized protein</fullName>
    </submittedName>
</protein>
<evidence type="ECO:0000313" key="1">
    <source>
        <dbReference type="EMBL" id="CEN50758.1"/>
    </source>
</evidence>
<organism evidence="1 2">
    <name type="scientific">Capnocytophaga canis</name>
    <dbReference type="NCBI Taxonomy" id="1848903"/>
    <lineage>
        <taxon>Bacteria</taxon>
        <taxon>Pseudomonadati</taxon>
        <taxon>Bacteroidota</taxon>
        <taxon>Flavobacteriia</taxon>
        <taxon>Flavobacteriales</taxon>
        <taxon>Flavobacteriaceae</taxon>
        <taxon>Capnocytophaga</taxon>
    </lineage>
</organism>
<dbReference type="Proteomes" id="UP000038200">
    <property type="component" value="Unassembled WGS sequence"/>
</dbReference>
<dbReference type="AlphaFoldDB" id="A0A0B7ILA8"/>
<proteinExistence type="predicted"/>
<dbReference type="EMBL" id="CDOL01000024">
    <property type="protein sequence ID" value="CEN50758.1"/>
    <property type="molecule type" value="Genomic_DNA"/>
</dbReference>
<evidence type="ECO:0000313" key="2">
    <source>
        <dbReference type="Proteomes" id="UP000038200"/>
    </source>
</evidence>
<accession>A0A0B7ILA8</accession>
<reference evidence="1 2" key="1">
    <citation type="submission" date="2015-01" db="EMBL/GenBank/DDBJ databases">
        <authorList>
            <person name="Xiang T."/>
            <person name="Song Y."/>
            <person name="Huang L."/>
            <person name="Wang B."/>
            <person name="Wu P."/>
        </authorList>
    </citation>
    <scope>NUCLEOTIDE SEQUENCE [LARGE SCALE GENOMIC DNA]</scope>
    <source>
        <strain evidence="1 2">CcD93</strain>
    </source>
</reference>